<dbReference type="Proteomes" id="UP000887540">
    <property type="component" value="Unplaced"/>
</dbReference>
<reference evidence="3" key="1">
    <citation type="submission" date="2022-11" db="UniProtKB">
        <authorList>
            <consortium name="WormBaseParasite"/>
        </authorList>
    </citation>
    <scope>IDENTIFICATION</scope>
</reference>
<name>A0A914DWP7_9BILA</name>
<organism evidence="2 3">
    <name type="scientific">Acrobeloides nanus</name>
    <dbReference type="NCBI Taxonomy" id="290746"/>
    <lineage>
        <taxon>Eukaryota</taxon>
        <taxon>Metazoa</taxon>
        <taxon>Ecdysozoa</taxon>
        <taxon>Nematoda</taxon>
        <taxon>Chromadorea</taxon>
        <taxon>Rhabditida</taxon>
        <taxon>Tylenchina</taxon>
        <taxon>Cephalobomorpha</taxon>
        <taxon>Cephaloboidea</taxon>
        <taxon>Cephalobidae</taxon>
        <taxon>Acrobeloides</taxon>
    </lineage>
</organism>
<dbReference type="WBParaSite" id="ACRNAN_scaffold4553.g26786.t1">
    <property type="protein sequence ID" value="ACRNAN_scaffold4553.g26786.t1"/>
    <property type="gene ID" value="ACRNAN_scaffold4553.g26786"/>
</dbReference>
<proteinExistence type="predicted"/>
<protein>
    <submittedName>
        <fullName evidence="3">Uncharacterized protein</fullName>
    </submittedName>
</protein>
<evidence type="ECO:0000313" key="2">
    <source>
        <dbReference type="Proteomes" id="UP000887540"/>
    </source>
</evidence>
<feature type="transmembrane region" description="Helical" evidence="1">
    <location>
        <begin position="79"/>
        <end position="100"/>
    </location>
</feature>
<feature type="transmembrane region" description="Helical" evidence="1">
    <location>
        <begin position="54"/>
        <end position="73"/>
    </location>
</feature>
<accession>A0A914DWP7</accession>
<evidence type="ECO:0000256" key="1">
    <source>
        <dbReference type="SAM" id="Phobius"/>
    </source>
</evidence>
<keyword evidence="2" id="KW-1185">Reference proteome</keyword>
<keyword evidence="1" id="KW-1133">Transmembrane helix</keyword>
<evidence type="ECO:0000313" key="3">
    <source>
        <dbReference type="WBParaSite" id="ACRNAN_scaffold4553.g26786.t1"/>
    </source>
</evidence>
<dbReference type="AlphaFoldDB" id="A0A914DWP7"/>
<keyword evidence="1" id="KW-0472">Membrane</keyword>
<keyword evidence="1" id="KW-0812">Transmembrane</keyword>
<feature type="transmembrane region" description="Helical" evidence="1">
    <location>
        <begin position="107"/>
        <end position="133"/>
    </location>
</feature>
<sequence>MLGNLPERLEVNELDLAVVKTFNPLHVGINVDGKFDSEHVDFEVCFGFAHTKKAAKFICFLPILSIVLQFAIATAMLTFLYYFSILIALPFCLALIYGVFKEKYRWILAFLIFAIFGLIFSLCMIILGMVSVFDRKFVFVDNLYGSTALDNLKSASISKKFITVMGNEQWHG</sequence>